<keyword evidence="6 15" id="KW-0597">Phosphoprotein</keyword>
<dbReference type="EMBL" id="FZOY01000002">
    <property type="protein sequence ID" value="SNS58857.1"/>
    <property type="molecule type" value="Genomic_DNA"/>
</dbReference>
<accession>A0A239FPK8</accession>
<keyword evidence="11" id="KW-1133">Transmembrane helix</keyword>
<keyword evidence="20" id="KW-1185">Reference proteome</keyword>
<keyword evidence="4" id="KW-1003">Cell membrane</keyword>
<comment type="subcellular location">
    <subcellularLocation>
        <location evidence="2">Cell inner membrane</location>
        <topology evidence="2">Multi-pass membrane protein</topology>
    </subcellularLocation>
</comment>
<evidence type="ECO:0000256" key="14">
    <source>
        <dbReference type="PROSITE-ProRule" id="PRU00110"/>
    </source>
</evidence>
<dbReference type="EC" id="2.7.13.3" evidence="3"/>
<feature type="domain" description="Response regulatory" evidence="17">
    <location>
        <begin position="533"/>
        <end position="651"/>
    </location>
</feature>
<keyword evidence="8" id="KW-0812">Transmembrane</keyword>
<dbReference type="Gene3D" id="3.30.565.10">
    <property type="entry name" value="Histidine kinase-like ATPase, C-terminal domain"/>
    <property type="match status" value="1"/>
</dbReference>
<evidence type="ECO:0000256" key="4">
    <source>
        <dbReference type="ARBA" id="ARBA00022475"/>
    </source>
</evidence>
<dbReference type="SMART" id="SM00387">
    <property type="entry name" value="HATPase_c"/>
    <property type="match status" value="1"/>
</dbReference>
<dbReference type="RefSeq" id="WP_176442805.1">
    <property type="nucleotide sequence ID" value="NZ_FZOY01000002.1"/>
</dbReference>
<dbReference type="InterPro" id="IPR001789">
    <property type="entry name" value="Sig_transdc_resp-reg_receiver"/>
</dbReference>
<feature type="domain" description="HPt" evidence="18">
    <location>
        <begin position="687"/>
        <end position="781"/>
    </location>
</feature>
<evidence type="ECO:0000256" key="11">
    <source>
        <dbReference type="ARBA" id="ARBA00022989"/>
    </source>
</evidence>
<dbReference type="CDD" id="cd16922">
    <property type="entry name" value="HATPase_EvgS-ArcB-TorS-like"/>
    <property type="match status" value="1"/>
</dbReference>
<dbReference type="InterPro" id="IPR003594">
    <property type="entry name" value="HATPase_dom"/>
</dbReference>
<evidence type="ECO:0000256" key="3">
    <source>
        <dbReference type="ARBA" id="ARBA00012438"/>
    </source>
</evidence>
<evidence type="ECO:0000256" key="8">
    <source>
        <dbReference type="ARBA" id="ARBA00022692"/>
    </source>
</evidence>
<keyword evidence="7" id="KW-0808">Transferase</keyword>
<dbReference type="SUPFAM" id="SSF55874">
    <property type="entry name" value="ATPase domain of HSP90 chaperone/DNA topoisomerase II/histidine kinase"/>
    <property type="match status" value="1"/>
</dbReference>
<dbReference type="PROSITE" id="PS50109">
    <property type="entry name" value="HIS_KIN"/>
    <property type="match status" value="1"/>
</dbReference>
<evidence type="ECO:0000256" key="15">
    <source>
        <dbReference type="PROSITE-ProRule" id="PRU00169"/>
    </source>
</evidence>
<keyword evidence="13" id="KW-0472">Membrane</keyword>
<evidence type="ECO:0000259" key="17">
    <source>
        <dbReference type="PROSITE" id="PS50110"/>
    </source>
</evidence>
<keyword evidence="9" id="KW-0418">Kinase</keyword>
<dbReference type="GO" id="GO:0005886">
    <property type="term" value="C:plasma membrane"/>
    <property type="evidence" value="ECO:0007669"/>
    <property type="project" value="UniProtKB-SubCell"/>
</dbReference>
<dbReference type="SMART" id="SM00448">
    <property type="entry name" value="REC"/>
    <property type="match status" value="1"/>
</dbReference>
<feature type="domain" description="Histidine kinase" evidence="16">
    <location>
        <begin position="294"/>
        <end position="515"/>
    </location>
</feature>
<keyword evidence="5" id="KW-0997">Cell inner membrane</keyword>
<evidence type="ECO:0000256" key="1">
    <source>
        <dbReference type="ARBA" id="ARBA00000085"/>
    </source>
</evidence>
<gene>
    <name evidence="19" type="ORF">SAMN05421757_102781</name>
</gene>
<evidence type="ECO:0000256" key="13">
    <source>
        <dbReference type="ARBA" id="ARBA00023136"/>
    </source>
</evidence>
<dbReference type="InterPro" id="IPR008207">
    <property type="entry name" value="Sig_transdc_His_kin_Hpt_dom"/>
</dbReference>
<dbReference type="SMART" id="SM00388">
    <property type="entry name" value="HisKA"/>
    <property type="match status" value="1"/>
</dbReference>
<dbReference type="InterPro" id="IPR004358">
    <property type="entry name" value="Sig_transdc_His_kin-like_C"/>
</dbReference>
<evidence type="ECO:0000256" key="6">
    <source>
        <dbReference type="ARBA" id="ARBA00022553"/>
    </source>
</evidence>
<dbReference type="InterPro" id="IPR036641">
    <property type="entry name" value="HPT_dom_sf"/>
</dbReference>
<keyword evidence="10" id="KW-0547">Nucleotide-binding</keyword>
<reference evidence="19 20" key="1">
    <citation type="submission" date="2017-06" db="EMBL/GenBank/DDBJ databases">
        <authorList>
            <person name="Kim H.J."/>
            <person name="Triplett B.A."/>
        </authorList>
    </citation>
    <scope>NUCLEOTIDE SEQUENCE [LARGE SCALE GENOMIC DNA]</scope>
    <source>
        <strain evidence="19 20">DSM 29339</strain>
    </source>
</reference>
<dbReference type="InterPro" id="IPR036097">
    <property type="entry name" value="HisK_dim/P_sf"/>
</dbReference>
<keyword evidence="12" id="KW-0902">Two-component regulatory system</keyword>
<dbReference type="PROSITE" id="PS50110">
    <property type="entry name" value="RESPONSE_REGULATORY"/>
    <property type="match status" value="1"/>
</dbReference>
<evidence type="ECO:0000256" key="2">
    <source>
        <dbReference type="ARBA" id="ARBA00004429"/>
    </source>
</evidence>
<evidence type="ECO:0000259" key="16">
    <source>
        <dbReference type="PROSITE" id="PS50109"/>
    </source>
</evidence>
<dbReference type="SUPFAM" id="SSF47226">
    <property type="entry name" value="Histidine-containing phosphotransfer domain, HPT domain"/>
    <property type="match status" value="1"/>
</dbReference>
<comment type="catalytic activity">
    <reaction evidence="1">
        <text>ATP + protein L-histidine = ADP + protein N-phospho-L-histidine.</text>
        <dbReference type="EC" id="2.7.13.3"/>
    </reaction>
</comment>
<evidence type="ECO:0000256" key="12">
    <source>
        <dbReference type="ARBA" id="ARBA00023012"/>
    </source>
</evidence>
<dbReference type="InterPro" id="IPR005467">
    <property type="entry name" value="His_kinase_dom"/>
</dbReference>
<evidence type="ECO:0000256" key="7">
    <source>
        <dbReference type="ARBA" id="ARBA00022679"/>
    </source>
</evidence>
<dbReference type="PROSITE" id="PS50894">
    <property type="entry name" value="HPT"/>
    <property type="match status" value="1"/>
</dbReference>
<proteinExistence type="predicted"/>
<evidence type="ECO:0000313" key="19">
    <source>
        <dbReference type="EMBL" id="SNS58857.1"/>
    </source>
</evidence>
<dbReference type="AlphaFoldDB" id="A0A239FPK8"/>
<evidence type="ECO:0000256" key="10">
    <source>
        <dbReference type="ARBA" id="ARBA00022840"/>
    </source>
</evidence>
<dbReference type="Gene3D" id="3.30.450.20">
    <property type="entry name" value="PAS domain"/>
    <property type="match status" value="1"/>
</dbReference>
<sequence>MRKLEALIQENEDWLVDRVVYYAVSEGFSDYTSTLREAWRASICGLSTPILGAIAAAGDTSNSRKGFGKARETIVAFGVDQALKHRARGIQLTDFLGLLKYYRRAYLDLIDEHPMPESDARRLRGWILDFFDQVEIGLCGEWISASDAQRLRDLQDRAKSLTNEKNKYLTIFESIREPVILLDANHHPTHLNHAAHLLFCGEVTPGASYYGASNSPLLNAQITSMLEGATDGGHDAVIKTLSGPREFNVNTQKMLDVSHKFDGTVIILNDVSEYKRALRRAEAADQAKSTFLAAMSHEIRTPIAGVLGLARLLRDTELTPGQSRHVEGILSSGELLAGVVSDILDFSQAEIGGRKPVPENFDVAGVVRQIFMVVERAATDKGLRLVSQIAPETPAQLRGDTSMIRQVLLNLAHNAVKFTEQGEITVRVAPLTRDDGSERIRFEVRDTGVGLPDGPCEWLFDPFTQHDRDRASLKGGVGLGLAICKKIVSSLGGEIRCFANSPGGSVFQVDLPLEPGVSVVEPAGNKPHPVGAKVLVVDDDDVNRAVAEGFLSKLGHVAVSVPSAADALEMLSSQPFDLVLSDNRMPDITGLELLTRIRALRTGPNREVPVVIVTASVGDVKAGAAGAMAPDGVLGKPYDMDDLARELGTLLSDRGIAPAHGNASPRTTPPPSDADLTTLLQHMSHLGPERSQRILKAFADTAPARLEAIDKGVSERDWDEVSAAAHALAGASGILGLESISHCAREIVSKAEKGDRSRIAEDLSHLKQQVVDVQGKLLALAEGASTSPNG</sequence>
<dbReference type="PANTHER" id="PTHR43047">
    <property type="entry name" value="TWO-COMPONENT HISTIDINE PROTEIN KINASE"/>
    <property type="match status" value="1"/>
</dbReference>
<feature type="modified residue" description="4-aspartylphosphate" evidence="15">
    <location>
        <position position="582"/>
    </location>
</feature>
<evidence type="ECO:0000256" key="9">
    <source>
        <dbReference type="ARBA" id="ARBA00022777"/>
    </source>
</evidence>
<evidence type="ECO:0000259" key="18">
    <source>
        <dbReference type="PROSITE" id="PS50894"/>
    </source>
</evidence>
<dbReference type="CDD" id="cd17546">
    <property type="entry name" value="REC_hyHK_CKI1_RcsC-like"/>
    <property type="match status" value="1"/>
</dbReference>
<dbReference type="GO" id="GO:0000155">
    <property type="term" value="F:phosphorelay sensor kinase activity"/>
    <property type="evidence" value="ECO:0007669"/>
    <property type="project" value="InterPro"/>
</dbReference>
<dbReference type="Pfam" id="PF02518">
    <property type="entry name" value="HATPase_c"/>
    <property type="match status" value="1"/>
</dbReference>
<dbReference type="Gene3D" id="1.20.120.160">
    <property type="entry name" value="HPT domain"/>
    <property type="match status" value="1"/>
</dbReference>
<dbReference type="Gene3D" id="1.10.287.130">
    <property type="match status" value="1"/>
</dbReference>
<dbReference type="SUPFAM" id="SSF47384">
    <property type="entry name" value="Homodimeric domain of signal transducing histidine kinase"/>
    <property type="match status" value="1"/>
</dbReference>
<organism evidence="19 20">
    <name type="scientific">Tropicimonas sediminicola</name>
    <dbReference type="NCBI Taxonomy" id="1031541"/>
    <lineage>
        <taxon>Bacteria</taxon>
        <taxon>Pseudomonadati</taxon>
        <taxon>Pseudomonadota</taxon>
        <taxon>Alphaproteobacteria</taxon>
        <taxon>Rhodobacterales</taxon>
        <taxon>Roseobacteraceae</taxon>
        <taxon>Tropicimonas</taxon>
    </lineage>
</organism>
<dbReference type="Pfam" id="PF00512">
    <property type="entry name" value="HisKA"/>
    <property type="match status" value="1"/>
</dbReference>
<dbReference type="Pfam" id="PF01627">
    <property type="entry name" value="Hpt"/>
    <property type="match status" value="1"/>
</dbReference>
<dbReference type="SUPFAM" id="SSF52172">
    <property type="entry name" value="CheY-like"/>
    <property type="match status" value="1"/>
</dbReference>
<evidence type="ECO:0000256" key="5">
    <source>
        <dbReference type="ARBA" id="ARBA00022519"/>
    </source>
</evidence>
<dbReference type="Pfam" id="PF00072">
    <property type="entry name" value="Response_reg"/>
    <property type="match status" value="1"/>
</dbReference>
<dbReference type="InterPro" id="IPR036890">
    <property type="entry name" value="HATPase_C_sf"/>
</dbReference>
<name>A0A239FPK8_9RHOB</name>
<feature type="modified residue" description="Phosphohistidine" evidence="14">
    <location>
        <position position="726"/>
    </location>
</feature>
<dbReference type="Proteomes" id="UP000198426">
    <property type="component" value="Unassembled WGS sequence"/>
</dbReference>
<dbReference type="PRINTS" id="PR00344">
    <property type="entry name" value="BCTRLSENSOR"/>
</dbReference>
<evidence type="ECO:0000313" key="20">
    <source>
        <dbReference type="Proteomes" id="UP000198426"/>
    </source>
</evidence>
<dbReference type="InterPro" id="IPR003661">
    <property type="entry name" value="HisK_dim/P_dom"/>
</dbReference>
<keyword evidence="10" id="KW-0067">ATP-binding</keyword>
<dbReference type="Gene3D" id="3.40.50.2300">
    <property type="match status" value="1"/>
</dbReference>
<dbReference type="InterPro" id="IPR011006">
    <property type="entry name" value="CheY-like_superfamily"/>
</dbReference>
<dbReference type="CDD" id="cd00082">
    <property type="entry name" value="HisKA"/>
    <property type="match status" value="1"/>
</dbReference>
<protein>
    <recommendedName>
        <fullName evidence="3">histidine kinase</fullName>
        <ecNumber evidence="3">2.7.13.3</ecNumber>
    </recommendedName>
</protein>